<organism evidence="7 8">
    <name type="scientific">Alloyangia pacifica</name>
    <dbReference type="NCBI Taxonomy" id="311180"/>
    <lineage>
        <taxon>Bacteria</taxon>
        <taxon>Pseudomonadati</taxon>
        <taxon>Pseudomonadota</taxon>
        <taxon>Alphaproteobacteria</taxon>
        <taxon>Rhodobacterales</taxon>
        <taxon>Roseobacteraceae</taxon>
        <taxon>Alloyangia</taxon>
    </lineage>
</organism>
<dbReference type="SUPFAM" id="SSF46785">
    <property type="entry name" value="Winged helix' DNA-binding domain"/>
    <property type="match status" value="1"/>
</dbReference>
<accession>A0A1I6P5Q6</accession>
<keyword evidence="3" id="KW-0805">Transcription regulation</keyword>
<dbReference type="Proteomes" id="UP000199392">
    <property type="component" value="Unassembled WGS sequence"/>
</dbReference>
<dbReference type="SUPFAM" id="SSF53383">
    <property type="entry name" value="PLP-dependent transferases"/>
    <property type="match status" value="1"/>
</dbReference>
<evidence type="ECO:0000313" key="7">
    <source>
        <dbReference type="EMBL" id="SFS35554.1"/>
    </source>
</evidence>
<dbReference type="GO" id="GO:0003677">
    <property type="term" value="F:DNA binding"/>
    <property type="evidence" value="ECO:0007669"/>
    <property type="project" value="UniProtKB-KW"/>
</dbReference>
<sequence length="475" mass="52419">MTVEQNIVTDTIFDLFENQASGPKYRALASALRDGITHGQLSAGTRLPPVRELGWRLGMTPGTVARAYTILTDEGVLVAEVGRGTFVRGEVEKAAPLLIESGPREVTESGDRMVSLFTGRIPDLGQVALVREALARISARPAPGLMDYPTSRAFAPARQVALEWLSDVPLGQVHHEDLVLSHGAQNGISLVMQAVLRGRRPVVLVEELCYPGFRRAAELLRAEPVPVPMDEQGIRPDALRELARKHEAQLLCTSPALHNPTTIVTPPERRREIAEVARNCGLHILEDDSTFLGQARCETYRAMLPEQGWFVSSISKTLTPGLRVGFAIAPRARRGDLRRAAEYGFFGLALPLADLVADLLARQETKQIVRAVRERNALYVRSTVNFLGGHELRWSEEAPFVWLRLPPGWRAAAFCMAAEAQGVQVRAAEEFALRDAFAPHAVRIGMNGHVPLPEFEQAILRLRRLLDDPPEQILV</sequence>
<dbReference type="PANTHER" id="PTHR46577:SF1">
    <property type="entry name" value="HTH-TYPE TRANSCRIPTIONAL REGULATORY PROTEIN GABR"/>
    <property type="match status" value="1"/>
</dbReference>
<gene>
    <name evidence="7" type="ORF">SAMN04488050_101334</name>
</gene>
<dbReference type="Gene3D" id="3.90.1150.10">
    <property type="entry name" value="Aspartate Aminotransferase, domain 1"/>
    <property type="match status" value="1"/>
</dbReference>
<dbReference type="Gene3D" id="1.10.10.10">
    <property type="entry name" value="Winged helix-like DNA-binding domain superfamily/Winged helix DNA-binding domain"/>
    <property type="match status" value="1"/>
</dbReference>
<dbReference type="InterPro" id="IPR036388">
    <property type="entry name" value="WH-like_DNA-bd_sf"/>
</dbReference>
<evidence type="ECO:0000259" key="6">
    <source>
        <dbReference type="PROSITE" id="PS50949"/>
    </source>
</evidence>
<dbReference type="Pfam" id="PF00392">
    <property type="entry name" value="GntR"/>
    <property type="match status" value="1"/>
</dbReference>
<dbReference type="RefSeq" id="WP_092420718.1">
    <property type="nucleotide sequence ID" value="NZ_FNCL01000002.1"/>
</dbReference>
<keyword evidence="8" id="KW-1185">Reference proteome</keyword>
<proteinExistence type="inferred from homology"/>
<name>A0A1I6P5Q6_9RHOB</name>
<keyword evidence="2" id="KW-0663">Pyridoxal phosphate</keyword>
<dbReference type="Pfam" id="PF00155">
    <property type="entry name" value="Aminotran_1_2"/>
    <property type="match status" value="1"/>
</dbReference>
<dbReference type="InterPro" id="IPR015422">
    <property type="entry name" value="PyrdxlP-dep_Trfase_small"/>
</dbReference>
<comment type="similarity">
    <text evidence="1">In the C-terminal section; belongs to the class-I pyridoxal-phosphate-dependent aminotransferase family.</text>
</comment>
<evidence type="ECO:0000256" key="2">
    <source>
        <dbReference type="ARBA" id="ARBA00022898"/>
    </source>
</evidence>
<keyword evidence="5" id="KW-0804">Transcription</keyword>
<dbReference type="InterPro" id="IPR015424">
    <property type="entry name" value="PyrdxlP-dep_Trfase"/>
</dbReference>
<dbReference type="PROSITE" id="PS50949">
    <property type="entry name" value="HTH_GNTR"/>
    <property type="match status" value="1"/>
</dbReference>
<evidence type="ECO:0000313" key="8">
    <source>
        <dbReference type="Proteomes" id="UP000199392"/>
    </source>
</evidence>
<dbReference type="PANTHER" id="PTHR46577">
    <property type="entry name" value="HTH-TYPE TRANSCRIPTIONAL REGULATORY PROTEIN GABR"/>
    <property type="match status" value="1"/>
</dbReference>
<dbReference type="GO" id="GO:0030170">
    <property type="term" value="F:pyridoxal phosphate binding"/>
    <property type="evidence" value="ECO:0007669"/>
    <property type="project" value="InterPro"/>
</dbReference>
<dbReference type="InterPro" id="IPR000524">
    <property type="entry name" value="Tscrpt_reg_HTH_GntR"/>
</dbReference>
<keyword evidence="4" id="KW-0238">DNA-binding</keyword>
<dbReference type="InterPro" id="IPR015421">
    <property type="entry name" value="PyrdxlP-dep_Trfase_major"/>
</dbReference>
<evidence type="ECO:0000256" key="4">
    <source>
        <dbReference type="ARBA" id="ARBA00023125"/>
    </source>
</evidence>
<dbReference type="InterPro" id="IPR004839">
    <property type="entry name" value="Aminotransferase_I/II_large"/>
</dbReference>
<dbReference type="SMART" id="SM00345">
    <property type="entry name" value="HTH_GNTR"/>
    <property type="match status" value="1"/>
</dbReference>
<dbReference type="GO" id="GO:0003700">
    <property type="term" value="F:DNA-binding transcription factor activity"/>
    <property type="evidence" value="ECO:0007669"/>
    <property type="project" value="InterPro"/>
</dbReference>
<dbReference type="InterPro" id="IPR051446">
    <property type="entry name" value="HTH_trans_reg/aminotransferase"/>
</dbReference>
<dbReference type="STRING" id="311180.SAMN04488050_101334"/>
<evidence type="ECO:0000256" key="1">
    <source>
        <dbReference type="ARBA" id="ARBA00005384"/>
    </source>
</evidence>
<dbReference type="AlphaFoldDB" id="A0A1I6P5Q6"/>
<evidence type="ECO:0000256" key="5">
    <source>
        <dbReference type="ARBA" id="ARBA00023163"/>
    </source>
</evidence>
<dbReference type="CDD" id="cd00609">
    <property type="entry name" value="AAT_like"/>
    <property type="match status" value="1"/>
</dbReference>
<dbReference type="OrthoDB" id="9804020at2"/>
<dbReference type="InterPro" id="IPR036390">
    <property type="entry name" value="WH_DNA-bd_sf"/>
</dbReference>
<feature type="domain" description="HTH gntR-type" evidence="6">
    <location>
        <begin position="22"/>
        <end position="90"/>
    </location>
</feature>
<reference evidence="8" key="1">
    <citation type="submission" date="2016-10" db="EMBL/GenBank/DDBJ databases">
        <authorList>
            <person name="Varghese N."/>
            <person name="Submissions S."/>
        </authorList>
    </citation>
    <scope>NUCLEOTIDE SEQUENCE [LARGE SCALE GENOMIC DNA]</scope>
    <source>
        <strain evidence="8">DSM 26894</strain>
    </source>
</reference>
<protein>
    <submittedName>
        <fullName evidence="7">Transcriptional regulator, GntR family</fullName>
    </submittedName>
</protein>
<dbReference type="Gene3D" id="3.40.640.10">
    <property type="entry name" value="Type I PLP-dependent aspartate aminotransferase-like (Major domain)"/>
    <property type="match status" value="1"/>
</dbReference>
<dbReference type="CDD" id="cd07377">
    <property type="entry name" value="WHTH_GntR"/>
    <property type="match status" value="1"/>
</dbReference>
<dbReference type="EMBL" id="FOZW01000001">
    <property type="protein sequence ID" value="SFS35554.1"/>
    <property type="molecule type" value="Genomic_DNA"/>
</dbReference>
<evidence type="ECO:0000256" key="3">
    <source>
        <dbReference type="ARBA" id="ARBA00023015"/>
    </source>
</evidence>